<feature type="transmembrane region" description="Helical" evidence="8">
    <location>
        <begin position="84"/>
        <end position="103"/>
    </location>
</feature>
<evidence type="ECO:0000313" key="11">
    <source>
        <dbReference type="EMBL" id="CDP33048.1"/>
    </source>
</evidence>
<feature type="transmembrane region" description="Helical" evidence="8">
    <location>
        <begin position="274"/>
        <end position="297"/>
    </location>
</feature>
<gene>
    <name evidence="11" type="ORF">GNLVRS02_ARAD1A00572g</name>
</gene>
<dbReference type="PhylomeDB" id="A0A060SWC1"/>
<protein>
    <submittedName>
        <fullName evidence="11">ARAD1A00572p</fullName>
    </submittedName>
</protein>
<dbReference type="InterPro" id="IPR003663">
    <property type="entry name" value="Sugar/inositol_transpt"/>
</dbReference>
<dbReference type="GO" id="GO:0015149">
    <property type="term" value="F:hexose transmembrane transporter activity"/>
    <property type="evidence" value="ECO:0007669"/>
    <property type="project" value="TreeGrafter"/>
</dbReference>
<dbReference type="InterPro" id="IPR020846">
    <property type="entry name" value="MFS_dom"/>
</dbReference>
<evidence type="ECO:0000256" key="5">
    <source>
        <dbReference type="ARBA" id="ARBA00022989"/>
    </source>
</evidence>
<feature type="transmembrane region" description="Helical" evidence="8">
    <location>
        <begin position="171"/>
        <end position="192"/>
    </location>
</feature>
<feature type="transmembrane region" description="Helical" evidence="8">
    <location>
        <begin position="53"/>
        <end position="72"/>
    </location>
</feature>
<feature type="chain" id="PRO_5001591602" evidence="9">
    <location>
        <begin position="22"/>
        <end position="468"/>
    </location>
</feature>
<comment type="similarity">
    <text evidence="2 7">Belongs to the major facilitator superfamily. Sugar transporter (TC 2.A.1.1) family.</text>
</comment>
<evidence type="ECO:0000256" key="2">
    <source>
        <dbReference type="ARBA" id="ARBA00010992"/>
    </source>
</evidence>
<reference evidence="11" key="2">
    <citation type="submission" date="2014-06" db="EMBL/GenBank/DDBJ databases">
        <title>The complete genome of Blastobotrys (Arxula) adeninivorans LS3 - a yeast of biotechnological interest.</title>
        <authorList>
            <person name="Kunze G."/>
            <person name="Gaillardin C."/>
            <person name="Czernicka M."/>
            <person name="Durrens P."/>
            <person name="Martin T."/>
            <person name="Boer E."/>
            <person name="Gabaldon T."/>
            <person name="Cruz J."/>
            <person name="Talla E."/>
            <person name="Marck C."/>
            <person name="Goffeau A."/>
            <person name="Barbe V."/>
            <person name="Baret P."/>
            <person name="Baronian K."/>
            <person name="Beier S."/>
            <person name="Bleykasten C."/>
            <person name="Bode R."/>
            <person name="Casaregola S."/>
            <person name="Despons L."/>
            <person name="Fairhead C."/>
            <person name="Giersberg M."/>
            <person name="Gierski P."/>
            <person name="Hahnel U."/>
            <person name="Hartmann A."/>
            <person name="Jankowska D."/>
            <person name="Jubin C."/>
            <person name="Jung P."/>
            <person name="Lafontaine I."/>
            <person name="Leh-Louis V."/>
            <person name="Lemaire M."/>
            <person name="Marcet-Houben M."/>
            <person name="Mascher M."/>
            <person name="Morel G."/>
            <person name="Richard G.-F."/>
            <person name="Riechen J."/>
            <person name="Sacerdot C."/>
            <person name="Sarkar A."/>
            <person name="Savel G."/>
            <person name="Schacherer J."/>
            <person name="Sherman D."/>
            <person name="Straub M.-L."/>
            <person name="Stein N."/>
            <person name="Thierry A."/>
            <person name="Trautwein-Schult A."/>
            <person name="Westhof E."/>
            <person name="Worch S."/>
            <person name="Dujon B."/>
            <person name="Souciet J.-L."/>
            <person name="Wincker P."/>
            <person name="Scholz U."/>
            <person name="Neuveglise N."/>
        </authorList>
    </citation>
    <scope>NUCLEOTIDE SEQUENCE</scope>
    <source>
        <strain evidence="11">LS3</strain>
    </source>
</reference>
<evidence type="ECO:0000256" key="3">
    <source>
        <dbReference type="ARBA" id="ARBA00022448"/>
    </source>
</evidence>
<sequence length="468" mass="49676">MISPRLVSIVAAATLGPLLFGYHMAELNAPQEIMTCQSEQVAQDCIAMDPKQLGLVVAMNAVGGCIASVGAGPLADRIGRRRTLFYNCVLFIVGSMVMAYAKSVTMMGIGRLLAGMGSGAAIVVGPIYVNELSPPKIRGTLGALVQLAVTIGIVLSQFLGILWSTPSQWRLIFHTGWFIGGLHAILLPVLCVESPKWLALKGMLPEARAAMTYARGKAMSEQDFEDELAQWREASSQDEGRGLLSGDLPTGVSTTPENVSFANYVTDPYYRKSAIAVIGVMSLQQFSGINSIVFYGVSILKSSLPSLSGVMNVLISFINCIVTASIAPLVDKKGRKALLLTSMAGMTAFSFTLSVGLYIQSAFISSVSALLFVISFGTGLGAVPFLIISELTPSPAAGIAQSVGTTANWVANFLVGFLFPILSSTLGSGVFLIFTATGLFSLFFTTRFVPETKGKATVTQVWTDFARK</sequence>
<dbReference type="PANTHER" id="PTHR23503">
    <property type="entry name" value="SOLUTE CARRIER FAMILY 2"/>
    <property type="match status" value="1"/>
</dbReference>
<dbReference type="PROSITE" id="PS50850">
    <property type="entry name" value="MFS"/>
    <property type="match status" value="1"/>
</dbReference>
<dbReference type="SUPFAM" id="SSF103473">
    <property type="entry name" value="MFS general substrate transporter"/>
    <property type="match status" value="1"/>
</dbReference>
<feature type="transmembrane region" description="Helical" evidence="8">
    <location>
        <begin position="309"/>
        <end position="330"/>
    </location>
</feature>
<feature type="signal peptide" evidence="9">
    <location>
        <begin position="1"/>
        <end position="21"/>
    </location>
</feature>
<feature type="transmembrane region" description="Helical" evidence="8">
    <location>
        <begin position="365"/>
        <end position="387"/>
    </location>
</feature>
<feature type="transmembrane region" description="Helical" evidence="8">
    <location>
        <begin position="337"/>
        <end position="359"/>
    </location>
</feature>
<feature type="domain" description="Major facilitator superfamily (MFS) profile" evidence="10">
    <location>
        <begin position="9"/>
        <end position="453"/>
    </location>
</feature>
<dbReference type="InterPro" id="IPR036259">
    <property type="entry name" value="MFS_trans_sf"/>
</dbReference>
<dbReference type="GO" id="GO:0016020">
    <property type="term" value="C:membrane"/>
    <property type="evidence" value="ECO:0007669"/>
    <property type="project" value="UniProtKB-SubCell"/>
</dbReference>
<feature type="transmembrane region" description="Helical" evidence="8">
    <location>
        <begin position="109"/>
        <end position="129"/>
    </location>
</feature>
<evidence type="ECO:0000256" key="4">
    <source>
        <dbReference type="ARBA" id="ARBA00022692"/>
    </source>
</evidence>
<reference evidence="11" key="1">
    <citation type="submission" date="2014-02" db="EMBL/GenBank/DDBJ databases">
        <authorList>
            <person name="Genoscope - CEA"/>
        </authorList>
    </citation>
    <scope>NUCLEOTIDE SEQUENCE</scope>
    <source>
        <strain evidence="11">LS3</strain>
    </source>
</reference>
<feature type="transmembrane region" description="Helical" evidence="8">
    <location>
        <begin position="141"/>
        <end position="165"/>
    </location>
</feature>
<evidence type="ECO:0000259" key="10">
    <source>
        <dbReference type="PROSITE" id="PS50850"/>
    </source>
</evidence>
<keyword evidence="9" id="KW-0732">Signal</keyword>
<dbReference type="NCBIfam" id="TIGR00879">
    <property type="entry name" value="SP"/>
    <property type="match status" value="1"/>
</dbReference>
<evidence type="ECO:0000256" key="7">
    <source>
        <dbReference type="RuleBase" id="RU003346"/>
    </source>
</evidence>
<dbReference type="Gene3D" id="1.20.1250.20">
    <property type="entry name" value="MFS general substrate transporter like domains"/>
    <property type="match status" value="1"/>
</dbReference>
<keyword evidence="6 8" id="KW-0472">Membrane</keyword>
<evidence type="ECO:0000256" key="1">
    <source>
        <dbReference type="ARBA" id="ARBA00004141"/>
    </source>
</evidence>
<dbReference type="InterPro" id="IPR045263">
    <property type="entry name" value="GLUT"/>
</dbReference>
<evidence type="ECO:0000256" key="8">
    <source>
        <dbReference type="SAM" id="Phobius"/>
    </source>
</evidence>
<organism evidence="11">
    <name type="scientific">Blastobotrys adeninivorans</name>
    <name type="common">Yeast</name>
    <name type="synonym">Arxula adeninivorans</name>
    <dbReference type="NCBI Taxonomy" id="409370"/>
    <lineage>
        <taxon>Eukaryota</taxon>
        <taxon>Fungi</taxon>
        <taxon>Dikarya</taxon>
        <taxon>Ascomycota</taxon>
        <taxon>Saccharomycotina</taxon>
        <taxon>Dipodascomycetes</taxon>
        <taxon>Dipodascales</taxon>
        <taxon>Trichomonascaceae</taxon>
        <taxon>Blastobotrys</taxon>
    </lineage>
</organism>
<evidence type="ECO:0000256" key="9">
    <source>
        <dbReference type="SAM" id="SignalP"/>
    </source>
</evidence>
<dbReference type="AlphaFoldDB" id="A0A060SWC1"/>
<dbReference type="InterPro" id="IPR005829">
    <property type="entry name" value="Sugar_transporter_CS"/>
</dbReference>
<proteinExistence type="inferred from homology"/>
<keyword evidence="5 8" id="KW-1133">Transmembrane helix</keyword>
<keyword evidence="4 8" id="KW-0812">Transmembrane</keyword>
<dbReference type="Pfam" id="PF00083">
    <property type="entry name" value="Sugar_tr"/>
    <property type="match status" value="1"/>
</dbReference>
<keyword evidence="3 7" id="KW-0813">Transport</keyword>
<dbReference type="EMBL" id="HG937691">
    <property type="protein sequence ID" value="CDP33048.1"/>
    <property type="molecule type" value="Genomic_DNA"/>
</dbReference>
<dbReference type="InterPro" id="IPR005828">
    <property type="entry name" value="MFS_sugar_transport-like"/>
</dbReference>
<dbReference type="PANTHER" id="PTHR23503:SF8">
    <property type="entry name" value="FACILITATED GLUCOSE TRANSPORTER PROTEIN 1"/>
    <property type="match status" value="1"/>
</dbReference>
<dbReference type="PROSITE" id="PS00217">
    <property type="entry name" value="SUGAR_TRANSPORT_2"/>
    <property type="match status" value="1"/>
</dbReference>
<name>A0A060SWC1_BLAAD</name>
<evidence type="ECO:0000256" key="6">
    <source>
        <dbReference type="ARBA" id="ARBA00023136"/>
    </source>
</evidence>
<comment type="subcellular location">
    <subcellularLocation>
        <location evidence="1">Membrane</location>
        <topology evidence="1">Multi-pass membrane protein</topology>
    </subcellularLocation>
</comment>
<dbReference type="PRINTS" id="PR00171">
    <property type="entry name" value="SUGRTRNSPORT"/>
</dbReference>
<accession>A0A060SWC1</accession>